<sequence>MVSQPSIPPAQDRCYEATIEAALKRAFASGSLNLASAGLTTVPQQLEKLDTFTLDGVSWWQCNSIEKVDISGNEIREIPTGLFEHIPDCRSFNASDNRIESLPIALLGLAKLKSLLLIRNKLTIFPTSESPSSLVEVRLSHNSLCELPRGFADVLPNVQALSIDHNHLVNLDEPLPTQLRVLLASSNELVSIRGVGDGLDFLEELDLSKNSLTAIPDLRCCSQLGNIDLSHNKLVHWPRLGEKVHTLAFSYNSLESPPEAALLPPALVTLLLDNNKVKGVPGGVFALDKLKTLDMSNNDISRVPSELGRLPSLTKVALDGNPIRNVPMAVLRQGSAGLLKLLRERLGPDEVSVDDVQEALMTEVRNATHGGKRLDLSNRRLGPGIPEEVLQAEGLLVLDLSRNMVAEIEVLKSLDTLLRLVMSHNVLKTIDALNYPALQELDISNNKLTKLPGEISLPQLVQFDASCNRELISLPKSLLMGCAKLRELRAGNCCLHSWDFLPNPEHPHLEVLDLSNNRFTDIPTDLVPTRLPGLQTLLLANNAIATLPPSLGRATALRSLTLEGNPISCYIRLLFAKARLLY</sequence>
<dbReference type="OrthoDB" id="427790at2759"/>
<dbReference type="Pfam" id="PF13855">
    <property type="entry name" value="LRR_8"/>
    <property type="match status" value="3"/>
</dbReference>
<dbReference type="GeneID" id="9051043"/>
<dbReference type="PRINTS" id="PR00019">
    <property type="entry name" value="LEURICHRPT"/>
</dbReference>
<protein>
    <submittedName>
        <fullName evidence="4">Leucine-rich repeat-containing protein 32, putative</fullName>
    </submittedName>
</protein>
<keyword evidence="3" id="KW-0677">Repeat</keyword>
<evidence type="ECO:0000256" key="1">
    <source>
        <dbReference type="ARBA" id="ARBA00022614"/>
    </source>
</evidence>
<evidence type="ECO:0000256" key="3">
    <source>
        <dbReference type="ARBA" id="ARBA00022737"/>
    </source>
</evidence>
<dbReference type="GO" id="GO:0005615">
    <property type="term" value="C:extracellular space"/>
    <property type="evidence" value="ECO:0007669"/>
    <property type="project" value="TreeGrafter"/>
</dbReference>
<proteinExistence type="predicted"/>
<dbReference type="SUPFAM" id="SSF52058">
    <property type="entry name" value="L domain-like"/>
    <property type="match status" value="2"/>
</dbReference>
<name>C5K4F5_PERM5</name>
<dbReference type="SMART" id="SM00369">
    <property type="entry name" value="LRR_TYP"/>
    <property type="match status" value="10"/>
</dbReference>
<dbReference type="Proteomes" id="UP000007800">
    <property type="component" value="Unassembled WGS sequence"/>
</dbReference>
<reference evidence="4 5" key="1">
    <citation type="submission" date="2008-07" db="EMBL/GenBank/DDBJ databases">
        <authorList>
            <person name="El-Sayed N."/>
            <person name="Caler E."/>
            <person name="Inman J."/>
            <person name="Amedeo P."/>
            <person name="Hass B."/>
            <person name="Wortman J."/>
        </authorList>
    </citation>
    <scope>NUCLEOTIDE SEQUENCE [LARGE SCALE GENOMIC DNA]</scope>
    <source>
        <strain evidence="5">ATCC 50983 / TXsc</strain>
    </source>
</reference>
<accession>C5K4F5</accession>
<dbReference type="InterPro" id="IPR032675">
    <property type="entry name" value="LRR_dom_sf"/>
</dbReference>
<evidence type="ECO:0000256" key="2">
    <source>
        <dbReference type="ARBA" id="ARBA00022729"/>
    </source>
</evidence>
<dbReference type="Pfam" id="PF00560">
    <property type="entry name" value="LRR_1"/>
    <property type="match status" value="1"/>
</dbReference>
<dbReference type="PANTHER" id="PTHR24373">
    <property type="entry name" value="SLIT RELATED LEUCINE-RICH REPEAT NEURONAL PROTEIN"/>
    <property type="match status" value="1"/>
</dbReference>
<dbReference type="PROSITE" id="PS51450">
    <property type="entry name" value="LRR"/>
    <property type="match status" value="5"/>
</dbReference>
<gene>
    <name evidence="4" type="ORF">Pmar_PMAR004312</name>
</gene>
<dbReference type="PANTHER" id="PTHR24373:SF370">
    <property type="entry name" value="FISH-LIPS, ISOFORM E"/>
    <property type="match status" value="1"/>
</dbReference>
<dbReference type="RefSeq" id="XP_002788852.1">
    <property type="nucleotide sequence ID" value="XM_002788806.1"/>
</dbReference>
<evidence type="ECO:0000313" key="4">
    <source>
        <dbReference type="EMBL" id="EER20648.1"/>
    </source>
</evidence>
<dbReference type="SMART" id="SM00364">
    <property type="entry name" value="LRR_BAC"/>
    <property type="match status" value="9"/>
</dbReference>
<dbReference type="Gene3D" id="3.80.10.10">
    <property type="entry name" value="Ribonuclease Inhibitor"/>
    <property type="match status" value="4"/>
</dbReference>
<dbReference type="GO" id="GO:0031012">
    <property type="term" value="C:extracellular matrix"/>
    <property type="evidence" value="ECO:0007669"/>
    <property type="project" value="TreeGrafter"/>
</dbReference>
<dbReference type="InParanoid" id="C5K4F5"/>
<keyword evidence="2" id="KW-0732">Signal</keyword>
<dbReference type="InterPro" id="IPR050328">
    <property type="entry name" value="Dev_Immune_Receptor"/>
</dbReference>
<keyword evidence="1" id="KW-0433">Leucine-rich repeat</keyword>
<dbReference type="InterPro" id="IPR003591">
    <property type="entry name" value="Leu-rich_rpt_typical-subtyp"/>
</dbReference>
<dbReference type="OMA" id="CMLHKLT"/>
<evidence type="ECO:0000313" key="5">
    <source>
        <dbReference type="Proteomes" id="UP000007800"/>
    </source>
</evidence>
<organism evidence="5">
    <name type="scientific">Perkinsus marinus (strain ATCC 50983 / TXsc)</name>
    <dbReference type="NCBI Taxonomy" id="423536"/>
    <lineage>
        <taxon>Eukaryota</taxon>
        <taxon>Sar</taxon>
        <taxon>Alveolata</taxon>
        <taxon>Perkinsozoa</taxon>
        <taxon>Perkinsea</taxon>
        <taxon>Perkinsida</taxon>
        <taxon>Perkinsidae</taxon>
        <taxon>Perkinsus</taxon>
    </lineage>
</organism>
<dbReference type="EMBL" id="GG670491">
    <property type="protein sequence ID" value="EER20648.1"/>
    <property type="molecule type" value="Genomic_DNA"/>
</dbReference>
<dbReference type="InterPro" id="IPR001611">
    <property type="entry name" value="Leu-rich_rpt"/>
</dbReference>
<keyword evidence="5" id="KW-1185">Reference proteome</keyword>
<dbReference type="AlphaFoldDB" id="C5K4F5"/>